<dbReference type="EMBL" id="AZBU02000002">
    <property type="protein sequence ID" value="TKR96771.1"/>
    <property type="molecule type" value="Genomic_DNA"/>
</dbReference>
<reference evidence="2 3" key="2">
    <citation type="journal article" date="2019" name="G3 (Bethesda)">
        <title>Hybrid Assembly of the Genome of the Entomopathogenic Nematode Steinernema carpocapsae Identifies the X-Chromosome.</title>
        <authorList>
            <person name="Serra L."/>
            <person name="Macchietto M."/>
            <person name="Macias-Munoz A."/>
            <person name="McGill C.J."/>
            <person name="Rodriguez I.M."/>
            <person name="Rodriguez B."/>
            <person name="Murad R."/>
            <person name="Mortazavi A."/>
        </authorList>
    </citation>
    <scope>NUCLEOTIDE SEQUENCE [LARGE SCALE GENOMIC DNA]</scope>
    <source>
        <strain evidence="2 3">ALL</strain>
    </source>
</reference>
<reference evidence="2 3" key="1">
    <citation type="journal article" date="2015" name="Genome Biol.">
        <title>Comparative genomics of Steinernema reveals deeply conserved gene regulatory networks.</title>
        <authorList>
            <person name="Dillman A.R."/>
            <person name="Macchietto M."/>
            <person name="Porter C.F."/>
            <person name="Rogers A."/>
            <person name="Williams B."/>
            <person name="Antoshechkin I."/>
            <person name="Lee M.M."/>
            <person name="Goodwin Z."/>
            <person name="Lu X."/>
            <person name="Lewis E.E."/>
            <person name="Goodrich-Blair H."/>
            <person name="Stock S.P."/>
            <person name="Adams B.J."/>
            <person name="Sternberg P.W."/>
            <person name="Mortazavi A."/>
        </authorList>
    </citation>
    <scope>NUCLEOTIDE SEQUENCE [LARGE SCALE GENOMIC DNA]</scope>
    <source>
        <strain evidence="2 3">ALL</strain>
    </source>
</reference>
<accession>A0A4U5PK05</accession>
<proteinExistence type="predicted"/>
<evidence type="ECO:0000313" key="2">
    <source>
        <dbReference type="EMBL" id="TKR96771.1"/>
    </source>
</evidence>
<gene>
    <name evidence="2" type="ORF">L596_010745</name>
</gene>
<keyword evidence="3" id="KW-1185">Reference proteome</keyword>
<feature type="region of interest" description="Disordered" evidence="1">
    <location>
        <begin position="72"/>
        <end position="93"/>
    </location>
</feature>
<comment type="caution">
    <text evidence="2">The sequence shown here is derived from an EMBL/GenBank/DDBJ whole genome shotgun (WGS) entry which is preliminary data.</text>
</comment>
<organism evidence="2 3">
    <name type="scientific">Steinernema carpocapsae</name>
    <name type="common">Entomopathogenic nematode</name>
    <dbReference type="NCBI Taxonomy" id="34508"/>
    <lineage>
        <taxon>Eukaryota</taxon>
        <taxon>Metazoa</taxon>
        <taxon>Ecdysozoa</taxon>
        <taxon>Nematoda</taxon>
        <taxon>Chromadorea</taxon>
        <taxon>Rhabditida</taxon>
        <taxon>Tylenchina</taxon>
        <taxon>Panagrolaimomorpha</taxon>
        <taxon>Strongyloidoidea</taxon>
        <taxon>Steinernematidae</taxon>
        <taxon>Steinernema</taxon>
    </lineage>
</organism>
<sequence length="93" mass="10201">MLWEGCSPTSYLQDMTVVTRTTCTKHNATIGGDRRDFHARSAFESLRSLPLTESDSVPSFGLWNKLVESVKESAKDSDKDSGKESFSRASGPA</sequence>
<feature type="compositionally biased region" description="Basic and acidic residues" evidence="1">
    <location>
        <begin position="72"/>
        <end position="86"/>
    </location>
</feature>
<protein>
    <submittedName>
        <fullName evidence="2">Uncharacterized protein</fullName>
    </submittedName>
</protein>
<name>A0A4U5PK05_STECR</name>
<evidence type="ECO:0000256" key="1">
    <source>
        <dbReference type="SAM" id="MobiDB-lite"/>
    </source>
</evidence>
<evidence type="ECO:0000313" key="3">
    <source>
        <dbReference type="Proteomes" id="UP000298663"/>
    </source>
</evidence>
<dbReference type="AlphaFoldDB" id="A0A4U5PK05"/>
<dbReference type="Proteomes" id="UP000298663">
    <property type="component" value="Unassembled WGS sequence"/>
</dbReference>